<comment type="caution">
    <text evidence="1">The sequence shown here is derived from an EMBL/GenBank/DDBJ whole genome shotgun (WGS) entry which is preliminary data.</text>
</comment>
<evidence type="ECO:0000313" key="1">
    <source>
        <dbReference type="EMBL" id="KAH9635195.1"/>
    </source>
</evidence>
<dbReference type="Proteomes" id="UP000814243">
    <property type="component" value="Unassembled WGS sequence"/>
</dbReference>
<accession>A0A922SEZ3</accession>
<evidence type="ECO:0000313" key="2">
    <source>
        <dbReference type="Proteomes" id="UP000814243"/>
    </source>
</evidence>
<protein>
    <submittedName>
        <fullName evidence="1">Uncharacterized protein</fullName>
    </submittedName>
</protein>
<organism evidence="1 2">
    <name type="scientific">Spodoptera exigua</name>
    <name type="common">Beet armyworm</name>
    <name type="synonym">Noctua fulgens</name>
    <dbReference type="NCBI Taxonomy" id="7107"/>
    <lineage>
        <taxon>Eukaryota</taxon>
        <taxon>Metazoa</taxon>
        <taxon>Ecdysozoa</taxon>
        <taxon>Arthropoda</taxon>
        <taxon>Hexapoda</taxon>
        <taxon>Insecta</taxon>
        <taxon>Pterygota</taxon>
        <taxon>Neoptera</taxon>
        <taxon>Endopterygota</taxon>
        <taxon>Lepidoptera</taxon>
        <taxon>Glossata</taxon>
        <taxon>Ditrysia</taxon>
        <taxon>Noctuoidea</taxon>
        <taxon>Noctuidae</taxon>
        <taxon>Amphipyrinae</taxon>
        <taxon>Spodoptera</taxon>
    </lineage>
</organism>
<dbReference type="AlphaFoldDB" id="A0A922SEZ3"/>
<proteinExistence type="predicted"/>
<name>A0A922SEZ3_SPOEX</name>
<dbReference type="EMBL" id="JACEFF010000571">
    <property type="protein sequence ID" value="KAH9635195.1"/>
    <property type="molecule type" value="Genomic_DNA"/>
</dbReference>
<sequence length="349" mass="39421">MRRRGLPPGPSPTRGALWFWRYPWSKFVKILRLGKIFRKVCMYVCITLQSYRRGEDAPFPQYHSHDKATHSCRETRFFITLPQNTKSHLIGKVDAGLLLLGGLQHAAGMASVTAPALRGSGGPTRANRRRWFYAHHRGFGLLAGQAGLSRGGVLYNHQLLSSGAAPPLRAFSNLKNTLGVGQIRDHYHQTLILFLIVTIMERLRCANCTIATQRLKRHVLTGPDYQEILSIIRQWHPNRSIQITDHICDECWVSINNVLYQMGDLQPPVLGHLNVCVNCGRSLNKVRSHALLRRTDRAVRIYNAIAEWILPDQSFTAEYIEDMSAVLKSDSANLDFANIAEMPDHIIIG</sequence>
<reference evidence="1" key="1">
    <citation type="journal article" date="2021" name="G3 (Bethesda)">
        <title>Genome and transcriptome analysis of the beet armyworm Spodoptera exigua reveals targets for pest control. .</title>
        <authorList>
            <person name="Simon S."/>
            <person name="Breeschoten T."/>
            <person name="Jansen H.J."/>
            <person name="Dirks R.P."/>
            <person name="Schranz M.E."/>
            <person name="Ros V.I.D."/>
        </authorList>
    </citation>
    <scope>NUCLEOTIDE SEQUENCE</scope>
    <source>
        <strain evidence="1">TB_SE_WUR_2020</strain>
    </source>
</reference>
<gene>
    <name evidence="1" type="ORF">HF086_009535</name>
</gene>